<dbReference type="InterPro" id="IPR012983">
    <property type="entry name" value="PHR"/>
</dbReference>
<protein>
    <recommendedName>
        <fullName evidence="1">PHR domain-containing protein</fullName>
    </recommendedName>
</protein>
<proteinExistence type="predicted"/>
<name>A0AAD1XIE0_EUPCR</name>
<evidence type="ECO:0000313" key="2">
    <source>
        <dbReference type="EMBL" id="CAI2373278.1"/>
    </source>
</evidence>
<organism evidence="2 3">
    <name type="scientific">Euplotes crassus</name>
    <dbReference type="NCBI Taxonomy" id="5936"/>
    <lineage>
        <taxon>Eukaryota</taxon>
        <taxon>Sar</taxon>
        <taxon>Alveolata</taxon>
        <taxon>Ciliophora</taxon>
        <taxon>Intramacronucleata</taxon>
        <taxon>Spirotrichea</taxon>
        <taxon>Hypotrichia</taxon>
        <taxon>Euplotida</taxon>
        <taxon>Euplotidae</taxon>
        <taxon>Moneuplotes</taxon>
    </lineage>
</organism>
<evidence type="ECO:0000313" key="3">
    <source>
        <dbReference type="Proteomes" id="UP001295684"/>
    </source>
</evidence>
<feature type="domain" description="PHR" evidence="1">
    <location>
        <begin position="201"/>
        <end position="354"/>
    </location>
</feature>
<gene>
    <name evidence="2" type="ORF">ECRASSUSDP1_LOCUS14619</name>
</gene>
<reference evidence="2" key="1">
    <citation type="submission" date="2023-07" db="EMBL/GenBank/DDBJ databases">
        <authorList>
            <consortium name="AG Swart"/>
            <person name="Singh M."/>
            <person name="Singh A."/>
            <person name="Seah K."/>
            <person name="Emmerich C."/>
        </authorList>
    </citation>
    <scope>NUCLEOTIDE SEQUENCE</scope>
    <source>
        <strain evidence="2">DP1</strain>
    </source>
</reference>
<dbReference type="Proteomes" id="UP001295684">
    <property type="component" value="Unassembled WGS sequence"/>
</dbReference>
<comment type="caution">
    <text evidence="2">The sequence shown here is derived from an EMBL/GenBank/DDBJ whole genome shotgun (WGS) entry which is preliminary data.</text>
</comment>
<dbReference type="Pfam" id="PF08005">
    <property type="entry name" value="PHR"/>
    <property type="match status" value="1"/>
</dbReference>
<dbReference type="EMBL" id="CAMPGE010014617">
    <property type="protein sequence ID" value="CAI2373278.1"/>
    <property type="molecule type" value="Genomic_DNA"/>
</dbReference>
<sequence>MESKEGIWLRTKDDGVLLFKNINLSQQESDKQEKKDPDAVEHSKDTVIHTFEEDVQPFTHGSKYFHTEMQVFCTVTDRTEAEDGKLTSIKINLPALQMEGVQVDIDENSKKILQSSMDIYLRGVQKSGSKFTVQGSYNLNRSLKENMASVFQSLGQNMGNFKLFHNQKIISLSEDFADIYEHGKDTYIYAFESLGKPRMFKRFPKCYEGGTWSCGGSADAIAFTPNKDITVAGFQFFVPKEDSQCEMKYKITIDDVVVEETEAQVYTDWEDTYYKSVYLEKNHPAKANSKINILIKIAKSLENSQYTNTYYGTDGHDVGNIENEDVGLFSISYGTDCCNGTSESSGQIPAIFYYLG</sequence>
<dbReference type="Gene3D" id="2.60.120.820">
    <property type="entry name" value="PHR domain"/>
    <property type="match status" value="1"/>
</dbReference>
<dbReference type="AlphaFoldDB" id="A0AAD1XIE0"/>
<accession>A0AAD1XIE0</accession>
<dbReference type="InterPro" id="IPR038648">
    <property type="entry name" value="PHR_sf"/>
</dbReference>
<keyword evidence="3" id="KW-1185">Reference proteome</keyword>
<evidence type="ECO:0000259" key="1">
    <source>
        <dbReference type="Pfam" id="PF08005"/>
    </source>
</evidence>